<protein>
    <recommendedName>
        <fullName evidence="2">ARC105/Med15 mediator subunit C-terminal domain-containing protein</fullName>
    </recommendedName>
</protein>
<feature type="compositionally biased region" description="Low complexity" evidence="1">
    <location>
        <begin position="217"/>
        <end position="237"/>
    </location>
</feature>
<accession>A0AA38G7B3</accession>
<dbReference type="PANTHER" id="PTHR33137:SF37">
    <property type="entry name" value="MEDIATOR COMPLEX SUBUNIT 15 KIX DOMAIN-CONTAINING PROTEIN"/>
    <property type="match status" value="1"/>
</dbReference>
<dbReference type="AlphaFoldDB" id="A0AA38G7B3"/>
<feature type="compositionally biased region" description="Low complexity" evidence="1">
    <location>
        <begin position="110"/>
        <end position="139"/>
    </location>
</feature>
<comment type="caution">
    <text evidence="3">The sequence shown here is derived from an EMBL/GenBank/DDBJ whole genome shotgun (WGS) entry which is preliminary data.</text>
</comment>
<dbReference type="InterPro" id="IPR048386">
    <property type="entry name" value="Med15_C"/>
</dbReference>
<reference evidence="3 4" key="1">
    <citation type="journal article" date="2021" name="Nat. Plants">
        <title>The Taxus genome provides insights into paclitaxel biosynthesis.</title>
        <authorList>
            <person name="Xiong X."/>
            <person name="Gou J."/>
            <person name="Liao Q."/>
            <person name="Li Y."/>
            <person name="Zhou Q."/>
            <person name="Bi G."/>
            <person name="Li C."/>
            <person name="Du R."/>
            <person name="Wang X."/>
            <person name="Sun T."/>
            <person name="Guo L."/>
            <person name="Liang H."/>
            <person name="Lu P."/>
            <person name="Wu Y."/>
            <person name="Zhang Z."/>
            <person name="Ro D.K."/>
            <person name="Shang Y."/>
            <person name="Huang S."/>
            <person name="Yan J."/>
        </authorList>
    </citation>
    <scope>NUCLEOTIDE SEQUENCE [LARGE SCALE GENOMIC DNA]</scope>
    <source>
        <strain evidence="3">Ta-2019</strain>
    </source>
</reference>
<dbReference type="PANTHER" id="PTHR33137">
    <property type="entry name" value="MEDIATOR OF RNA POLYMERASE II TRANSCRIPTION SUBUNIT 15A-RELATED"/>
    <property type="match status" value="1"/>
</dbReference>
<dbReference type="GO" id="GO:0031490">
    <property type="term" value="F:chromatin DNA binding"/>
    <property type="evidence" value="ECO:0007669"/>
    <property type="project" value="InterPro"/>
</dbReference>
<dbReference type="OMA" id="AVICEHA"/>
<feature type="region of interest" description="Disordered" evidence="1">
    <location>
        <begin position="103"/>
        <end position="141"/>
    </location>
</feature>
<organism evidence="3 4">
    <name type="scientific">Taxus chinensis</name>
    <name type="common">Chinese yew</name>
    <name type="synonym">Taxus wallichiana var. chinensis</name>
    <dbReference type="NCBI Taxonomy" id="29808"/>
    <lineage>
        <taxon>Eukaryota</taxon>
        <taxon>Viridiplantae</taxon>
        <taxon>Streptophyta</taxon>
        <taxon>Embryophyta</taxon>
        <taxon>Tracheophyta</taxon>
        <taxon>Spermatophyta</taxon>
        <taxon>Pinopsida</taxon>
        <taxon>Pinidae</taxon>
        <taxon>Conifers II</taxon>
        <taxon>Cupressales</taxon>
        <taxon>Taxaceae</taxon>
        <taxon>Taxus</taxon>
    </lineage>
</organism>
<dbReference type="Pfam" id="PF21539">
    <property type="entry name" value="Med15_C"/>
    <property type="match status" value="1"/>
</dbReference>
<feature type="region of interest" description="Disordered" evidence="1">
    <location>
        <begin position="196"/>
        <end position="237"/>
    </location>
</feature>
<sequence>MESSAQTGQATVADTQEKIYQRLQILKEMYLPELQDVLQRLHLKSQQPMPRDQLEKLHMYKASVNRFLQYFDIPRSGITPGIKEEKVDVFEKQIQLILNQARLRRPAPPQKGQQQIPPQAGSQAQSMQHSQPQIPQMQQQEKHVNQLQSMNLQVPVTSMQLNTMNPIQHGSMQMLQQSGIQTSQQNIRTAMQHGANLNSTQGTGVGTLQQSSVSSLQHNNNNPFQQSNSANQQNSISSLQQSVINALQQNNLNSLQSNANALHHHQAIRQQEILQAQHRKLLLAQQQPLQQNQQLQQHLQQKQQQAAQLHAQFQAQQMPQLQQTNEVNNDVKLKQAAAVKQALMQKHHPLAQHPVYQQQQQQQFKTGTLLTVSSPQLVSTVSPQISQQSSPQVGQQSLVASSLQDPKVGTPMQHVTSEDAENQSSAISSLSNVGSGQGLQQTATALTFGTPGISASPLLDGFSPTPGQNIVNQEQTVSAGILMQDKSITKEPPFEHLIKVINSMSPKAFASAVNDIGSVVSLIDRMAGSAPGNGSRAAVGEDLVAMTKCRLQARNLMSQDVSAAARKMRRHMNSMPLSTISSGGTVTNSLQQHINQESPEMESTATSRIKRPRLETSHVLQDELREINQQLIDTAVDVSEDDDDATALAAEGRYGLVLKCSYNAIALSPNMKLRYRSSQMTPISPLRLLIPADYPNSSPVLLDKAPTESHKEYADLSSKARAKFHAAVLTLPQPMSLMALAKTWDVSARSTVVEYAHRNGGGSFSSCFARENTFWSPLLSDYRLARVSDGSEKASDPFYNPLGIIFESSVAFYLIEMGGSLQRVELASCDELWNDLDVWNSMQEKGVTYFME</sequence>
<dbReference type="InterPro" id="IPR044661">
    <property type="entry name" value="MED15a/b/c-like"/>
</dbReference>
<dbReference type="EMBL" id="JAHRHJ020000004">
    <property type="protein sequence ID" value="KAH9317431.1"/>
    <property type="molecule type" value="Genomic_DNA"/>
</dbReference>
<feature type="compositionally biased region" description="Polar residues" evidence="1">
    <location>
        <begin position="196"/>
        <end position="216"/>
    </location>
</feature>
<proteinExistence type="predicted"/>
<gene>
    <name evidence="3" type="ORF">KI387_019200</name>
</gene>
<dbReference type="GO" id="GO:0003713">
    <property type="term" value="F:transcription coactivator activity"/>
    <property type="evidence" value="ECO:0007669"/>
    <property type="project" value="InterPro"/>
</dbReference>
<feature type="domain" description="ARC105/Med15 mediator subunit C-terminal" evidence="2">
    <location>
        <begin position="676"/>
        <end position="749"/>
    </location>
</feature>
<name>A0AA38G7B3_TAXCH</name>
<keyword evidence="4" id="KW-1185">Reference proteome</keyword>
<evidence type="ECO:0000256" key="1">
    <source>
        <dbReference type="SAM" id="MobiDB-lite"/>
    </source>
</evidence>
<evidence type="ECO:0000313" key="3">
    <source>
        <dbReference type="EMBL" id="KAH9317431.1"/>
    </source>
</evidence>
<dbReference type="Proteomes" id="UP000824469">
    <property type="component" value="Unassembled WGS sequence"/>
</dbReference>
<evidence type="ECO:0000259" key="2">
    <source>
        <dbReference type="Pfam" id="PF21539"/>
    </source>
</evidence>
<evidence type="ECO:0000313" key="4">
    <source>
        <dbReference type="Proteomes" id="UP000824469"/>
    </source>
</evidence>